<dbReference type="Gene3D" id="3.30.390.50">
    <property type="entry name" value="CO dehydrogenase flavoprotein, C-terminal domain"/>
    <property type="match status" value="1"/>
</dbReference>
<dbReference type="InterPro" id="IPR036683">
    <property type="entry name" value="CO_DH_flav_C_dom_sf"/>
</dbReference>
<dbReference type="PANTHER" id="PTHR42659:SF2">
    <property type="entry name" value="XANTHINE DEHYDROGENASE SUBUNIT C-RELATED"/>
    <property type="match status" value="1"/>
</dbReference>
<comment type="caution">
    <text evidence="5">The sequence shown here is derived from an EMBL/GenBank/DDBJ whole genome shotgun (WGS) entry which is preliminary data.</text>
</comment>
<dbReference type="PROSITE" id="PS51387">
    <property type="entry name" value="FAD_PCMH"/>
    <property type="match status" value="1"/>
</dbReference>
<evidence type="ECO:0000256" key="2">
    <source>
        <dbReference type="ARBA" id="ARBA00022827"/>
    </source>
</evidence>
<dbReference type="InterPro" id="IPR016169">
    <property type="entry name" value="FAD-bd_PCMH_sub2"/>
</dbReference>
<name>A0ABW0BG04_9ACTN</name>
<sequence length="292" mass="30371">MKIPPLKYLRPQTLDEAIGALREHGDEAKVLAGGQSLIPLMSFRLANPSVLVDVTQVSGLSSVSRENGHVVVGAATRMRAVERHDEIRAAVPLIPPALAHVGHAVIRNRGTAGGSIAHADPAAELPTVLTALGGSVVAQGPGGRRELLAEEFFIGPLTTALAEDEVLTQVRFPVVPAGTGVGVEELARRHGDFAIALAVAAIHIDTAGRIDLAHVGVGGLDQVPRRLRNVEALLVGQEASDEVVATAASQTADAIKPSDDVHASATYRRQVAGVVVARAVKKAIANAREVSQ</sequence>
<dbReference type="InterPro" id="IPR002346">
    <property type="entry name" value="Mopterin_DH_FAD-bd"/>
</dbReference>
<dbReference type="PANTHER" id="PTHR42659">
    <property type="entry name" value="XANTHINE DEHYDROGENASE SUBUNIT C-RELATED"/>
    <property type="match status" value="1"/>
</dbReference>
<dbReference type="InterPro" id="IPR016166">
    <property type="entry name" value="FAD-bd_PCMH"/>
</dbReference>
<reference evidence="6" key="1">
    <citation type="journal article" date="2019" name="Int. J. Syst. Evol. Microbiol.">
        <title>The Global Catalogue of Microorganisms (GCM) 10K type strain sequencing project: providing services to taxonomists for standard genome sequencing and annotation.</title>
        <authorList>
            <consortium name="The Broad Institute Genomics Platform"/>
            <consortium name="The Broad Institute Genome Sequencing Center for Infectious Disease"/>
            <person name="Wu L."/>
            <person name="Ma J."/>
        </authorList>
    </citation>
    <scope>NUCLEOTIDE SEQUENCE [LARGE SCALE GENOMIC DNA]</scope>
    <source>
        <strain evidence="6">DFY41</strain>
    </source>
</reference>
<evidence type="ECO:0000313" key="5">
    <source>
        <dbReference type="EMBL" id="MFC5176196.1"/>
    </source>
</evidence>
<keyword evidence="2" id="KW-0274">FAD</keyword>
<keyword evidence="6" id="KW-1185">Reference proteome</keyword>
<gene>
    <name evidence="5" type="ORF">ACFPGP_05905</name>
</gene>
<dbReference type="Pfam" id="PF00941">
    <property type="entry name" value="FAD_binding_5"/>
    <property type="match status" value="1"/>
</dbReference>
<dbReference type="Proteomes" id="UP001596087">
    <property type="component" value="Unassembled WGS sequence"/>
</dbReference>
<dbReference type="Gene3D" id="3.30.43.10">
    <property type="entry name" value="Uridine Diphospho-n-acetylenolpyruvylglucosamine Reductase, domain 2"/>
    <property type="match status" value="1"/>
</dbReference>
<protein>
    <submittedName>
        <fullName evidence="5">FAD binding domain-containing protein</fullName>
    </submittedName>
</protein>
<dbReference type="EMBL" id="JBHSKD010000006">
    <property type="protein sequence ID" value="MFC5176196.1"/>
    <property type="molecule type" value="Genomic_DNA"/>
</dbReference>
<dbReference type="InterPro" id="IPR051312">
    <property type="entry name" value="Diverse_Substr_Oxidored"/>
</dbReference>
<evidence type="ECO:0000256" key="3">
    <source>
        <dbReference type="ARBA" id="ARBA00023002"/>
    </source>
</evidence>
<evidence type="ECO:0000313" key="6">
    <source>
        <dbReference type="Proteomes" id="UP001596087"/>
    </source>
</evidence>
<evidence type="ECO:0000259" key="4">
    <source>
        <dbReference type="PROSITE" id="PS51387"/>
    </source>
</evidence>
<dbReference type="InterPro" id="IPR005107">
    <property type="entry name" value="CO_DH_flav_C"/>
</dbReference>
<dbReference type="InterPro" id="IPR016167">
    <property type="entry name" value="FAD-bd_PCMH_sub1"/>
</dbReference>
<keyword evidence="1" id="KW-0285">Flavoprotein</keyword>
<keyword evidence="3" id="KW-0560">Oxidoreductase</keyword>
<dbReference type="InterPro" id="IPR036318">
    <property type="entry name" value="FAD-bd_PCMH-like_sf"/>
</dbReference>
<proteinExistence type="predicted"/>
<feature type="domain" description="FAD-binding PCMH-type" evidence="4">
    <location>
        <begin position="1"/>
        <end position="177"/>
    </location>
</feature>
<evidence type="ECO:0000256" key="1">
    <source>
        <dbReference type="ARBA" id="ARBA00022630"/>
    </source>
</evidence>
<dbReference type="SUPFAM" id="SSF55447">
    <property type="entry name" value="CO dehydrogenase flavoprotein C-terminal domain-like"/>
    <property type="match status" value="1"/>
</dbReference>
<dbReference type="Pfam" id="PF03450">
    <property type="entry name" value="CO_deh_flav_C"/>
    <property type="match status" value="1"/>
</dbReference>
<accession>A0ABW0BG04</accession>
<dbReference type="SMART" id="SM01092">
    <property type="entry name" value="CO_deh_flav_C"/>
    <property type="match status" value="1"/>
</dbReference>
<dbReference type="SUPFAM" id="SSF56176">
    <property type="entry name" value="FAD-binding/transporter-associated domain-like"/>
    <property type="match status" value="1"/>
</dbReference>
<dbReference type="Gene3D" id="3.30.465.10">
    <property type="match status" value="1"/>
</dbReference>
<organism evidence="5 6">
    <name type="scientific">Nocardioides taihuensis</name>
    <dbReference type="NCBI Taxonomy" id="1835606"/>
    <lineage>
        <taxon>Bacteria</taxon>
        <taxon>Bacillati</taxon>
        <taxon>Actinomycetota</taxon>
        <taxon>Actinomycetes</taxon>
        <taxon>Propionibacteriales</taxon>
        <taxon>Nocardioidaceae</taxon>
        <taxon>Nocardioides</taxon>
    </lineage>
</organism>
<dbReference type="RefSeq" id="WP_378588205.1">
    <property type="nucleotide sequence ID" value="NZ_JBHSKD010000006.1"/>
</dbReference>